<name>A0A917CBT0_9BACL</name>
<sequence>MKQGKRPTKKQKIMIAAAKGLVLENWLVERETPSELVLIHRKSGKAKTIRKGA</sequence>
<dbReference type="EMBL" id="BMKR01000011">
    <property type="protein sequence ID" value="GGF82949.1"/>
    <property type="molecule type" value="Genomic_DNA"/>
</dbReference>
<feature type="domain" description="DUF6906" evidence="1">
    <location>
        <begin position="1"/>
        <end position="51"/>
    </location>
</feature>
<proteinExistence type="predicted"/>
<evidence type="ECO:0000259" key="1">
    <source>
        <dbReference type="Pfam" id="PF21847"/>
    </source>
</evidence>
<protein>
    <recommendedName>
        <fullName evidence="1">DUF6906 domain-containing protein</fullName>
    </recommendedName>
</protein>
<dbReference type="AlphaFoldDB" id="A0A917CBT0"/>
<comment type="caution">
    <text evidence="2">The sequence shown here is derived from an EMBL/GenBank/DDBJ whole genome shotgun (WGS) entry which is preliminary data.</text>
</comment>
<organism evidence="2 3">
    <name type="scientific">Paenibacillus albidus</name>
    <dbReference type="NCBI Taxonomy" id="2041023"/>
    <lineage>
        <taxon>Bacteria</taxon>
        <taxon>Bacillati</taxon>
        <taxon>Bacillota</taxon>
        <taxon>Bacilli</taxon>
        <taxon>Bacillales</taxon>
        <taxon>Paenibacillaceae</taxon>
        <taxon>Paenibacillus</taxon>
    </lineage>
</organism>
<reference evidence="2" key="2">
    <citation type="submission" date="2020-09" db="EMBL/GenBank/DDBJ databases">
        <authorList>
            <person name="Sun Q."/>
            <person name="Zhou Y."/>
        </authorList>
    </citation>
    <scope>NUCLEOTIDE SEQUENCE</scope>
    <source>
        <strain evidence="2">CGMCC 1.16134</strain>
    </source>
</reference>
<keyword evidence="3" id="KW-1185">Reference proteome</keyword>
<dbReference type="Proteomes" id="UP000637643">
    <property type="component" value="Unassembled WGS sequence"/>
</dbReference>
<gene>
    <name evidence="2" type="ORF">GCM10010912_30070</name>
</gene>
<evidence type="ECO:0000313" key="2">
    <source>
        <dbReference type="EMBL" id="GGF82949.1"/>
    </source>
</evidence>
<reference evidence="2" key="1">
    <citation type="journal article" date="2014" name="Int. J. Syst. Evol. Microbiol.">
        <title>Complete genome sequence of Corynebacterium casei LMG S-19264T (=DSM 44701T), isolated from a smear-ripened cheese.</title>
        <authorList>
            <consortium name="US DOE Joint Genome Institute (JGI-PGF)"/>
            <person name="Walter F."/>
            <person name="Albersmeier A."/>
            <person name="Kalinowski J."/>
            <person name="Ruckert C."/>
        </authorList>
    </citation>
    <scope>NUCLEOTIDE SEQUENCE</scope>
    <source>
        <strain evidence="2">CGMCC 1.16134</strain>
    </source>
</reference>
<accession>A0A917CBT0</accession>
<dbReference type="InterPro" id="IPR054201">
    <property type="entry name" value="DUF6906"/>
</dbReference>
<evidence type="ECO:0000313" key="3">
    <source>
        <dbReference type="Proteomes" id="UP000637643"/>
    </source>
</evidence>
<dbReference type="RefSeq" id="WP_189026128.1">
    <property type="nucleotide sequence ID" value="NZ_BMKR01000011.1"/>
</dbReference>
<dbReference type="Pfam" id="PF21847">
    <property type="entry name" value="DUF6906"/>
    <property type="match status" value="1"/>
</dbReference>